<name>A0A1U8ACH9_NELNU</name>
<evidence type="ECO:0000256" key="1">
    <source>
        <dbReference type="ARBA" id="ARBA00009748"/>
    </source>
</evidence>
<dbReference type="OrthoDB" id="664243at2759"/>
<feature type="signal peptide" evidence="6">
    <location>
        <begin position="1"/>
        <end position="19"/>
    </location>
</feature>
<evidence type="ECO:0000256" key="6">
    <source>
        <dbReference type="SAM" id="SignalP"/>
    </source>
</evidence>
<dbReference type="KEGG" id="nnu:104602982"/>
<feature type="compositionally biased region" description="Polar residues" evidence="5">
    <location>
        <begin position="125"/>
        <end position="161"/>
    </location>
</feature>
<feature type="chain" id="PRO_5043310198" evidence="6">
    <location>
        <begin position="20"/>
        <end position="192"/>
    </location>
</feature>
<dbReference type="PANTHER" id="PTHR33044">
    <property type="entry name" value="BIFUNCTIONAL INHIBITOR/LIPID-TRANSFER PROTEIN/SEED STORAGE 2S ALBUMIN SUPERFAMILY PROTEIN-RELATED"/>
    <property type="match status" value="1"/>
</dbReference>
<keyword evidence="3" id="KW-1015">Disulfide bond</keyword>
<dbReference type="InterPro" id="IPR016140">
    <property type="entry name" value="Bifunc_inhib/LTP/seed_store"/>
</dbReference>
<evidence type="ECO:0000256" key="5">
    <source>
        <dbReference type="SAM" id="MobiDB-lite"/>
    </source>
</evidence>
<keyword evidence="7" id="KW-1185">Reference proteome</keyword>
<dbReference type="eggNOG" id="ENOG502S5ED">
    <property type="taxonomic scope" value="Eukaryota"/>
</dbReference>
<dbReference type="InterPro" id="IPR036312">
    <property type="entry name" value="Bifun_inhib/LTP/seed_sf"/>
</dbReference>
<dbReference type="AlphaFoldDB" id="A0A1U8ACH9"/>
<evidence type="ECO:0000313" key="7">
    <source>
        <dbReference type="Proteomes" id="UP000189703"/>
    </source>
</evidence>
<evidence type="ECO:0000256" key="4">
    <source>
        <dbReference type="ARBA" id="ARBA00023180"/>
    </source>
</evidence>
<feature type="region of interest" description="Disordered" evidence="5">
    <location>
        <begin position="114"/>
        <end position="163"/>
    </location>
</feature>
<dbReference type="SUPFAM" id="SSF47699">
    <property type="entry name" value="Bifunctional inhibitor/lipid-transfer protein/seed storage 2S albumin"/>
    <property type="match status" value="1"/>
</dbReference>
<dbReference type="Proteomes" id="UP000189703">
    <property type="component" value="Unplaced"/>
</dbReference>
<sequence length="192" mass="20139">MTALPILFLILFTLSSVLAQDSGSSTSGPDMAECGSHLLQLAPCAPFVQGSAASPVQSCCANLIGFYNQQPSCFCVLLNDTTMSSFPVNKTLVLQLPDLCNFQVNFSSCPGFTVPSSPPQSQVSRGTNSSNSSTVADSPTISLPPRSNNTVSGFVRNSGTKSKAGGDSVVLAATAFLLMEVLSYFSLEWSFD</sequence>
<evidence type="ECO:0000256" key="2">
    <source>
        <dbReference type="ARBA" id="ARBA00022729"/>
    </source>
</evidence>
<dbReference type="Gene3D" id="1.10.110.10">
    <property type="entry name" value="Plant lipid-transfer and hydrophobic proteins"/>
    <property type="match status" value="1"/>
</dbReference>
<dbReference type="FunCoup" id="A0A1U8ACH9">
    <property type="interactions" value="6"/>
</dbReference>
<dbReference type="CDD" id="cd00010">
    <property type="entry name" value="AAI_LTSS"/>
    <property type="match status" value="1"/>
</dbReference>
<dbReference type="OMA" id="VAFMPCA"/>
<dbReference type="RefSeq" id="XP_010265164.1">
    <property type="nucleotide sequence ID" value="XM_010266862.2"/>
</dbReference>
<evidence type="ECO:0000313" key="8">
    <source>
        <dbReference type="RefSeq" id="XP_010265164.1"/>
    </source>
</evidence>
<reference evidence="8" key="1">
    <citation type="submission" date="2025-08" db="UniProtKB">
        <authorList>
            <consortium name="RefSeq"/>
        </authorList>
    </citation>
    <scope>IDENTIFICATION</scope>
</reference>
<keyword evidence="4" id="KW-0325">Glycoprotein</keyword>
<keyword evidence="2 6" id="KW-0732">Signal</keyword>
<protein>
    <submittedName>
        <fullName evidence="8">Protein YLS3</fullName>
    </submittedName>
</protein>
<dbReference type="Pfam" id="PF14368">
    <property type="entry name" value="LTP_2"/>
    <property type="match status" value="1"/>
</dbReference>
<dbReference type="SMART" id="SM00499">
    <property type="entry name" value="AAI"/>
    <property type="match status" value="1"/>
</dbReference>
<accession>A0A1U8ACH9</accession>
<gene>
    <name evidence="8" type="primary">LOC104602982</name>
</gene>
<dbReference type="GeneID" id="104602982"/>
<dbReference type="InterPro" id="IPR043325">
    <property type="entry name" value="LTSS"/>
</dbReference>
<organism evidence="7 8">
    <name type="scientific">Nelumbo nucifera</name>
    <name type="common">Sacred lotus</name>
    <dbReference type="NCBI Taxonomy" id="4432"/>
    <lineage>
        <taxon>Eukaryota</taxon>
        <taxon>Viridiplantae</taxon>
        <taxon>Streptophyta</taxon>
        <taxon>Embryophyta</taxon>
        <taxon>Tracheophyta</taxon>
        <taxon>Spermatophyta</taxon>
        <taxon>Magnoliopsida</taxon>
        <taxon>Proteales</taxon>
        <taxon>Nelumbonaceae</taxon>
        <taxon>Nelumbo</taxon>
    </lineage>
</organism>
<evidence type="ECO:0000256" key="3">
    <source>
        <dbReference type="ARBA" id="ARBA00023157"/>
    </source>
</evidence>
<comment type="similarity">
    <text evidence="1">Belongs to the plant LTP family.</text>
</comment>
<proteinExistence type="inferred from homology"/>